<evidence type="ECO:0000256" key="1">
    <source>
        <dbReference type="SAM" id="MobiDB-lite"/>
    </source>
</evidence>
<sequence>MARQQERERQDQERQQRSQYVPPALREAFADMLPDEATLQPEKPDQRQKTEKKHRWMPSNDSPIF</sequence>
<dbReference type="EMBL" id="FNII01000026">
    <property type="protein sequence ID" value="SDO41843.1"/>
    <property type="molecule type" value="Genomic_DNA"/>
</dbReference>
<feature type="compositionally biased region" description="Basic and acidic residues" evidence="1">
    <location>
        <begin position="1"/>
        <end position="16"/>
    </location>
</feature>
<protein>
    <submittedName>
        <fullName evidence="2">Uncharacterized protein</fullName>
    </submittedName>
</protein>
<accession>A0A1H0JE92</accession>
<organism evidence="2 3">
    <name type="scientific">Vreelandella arcis</name>
    <dbReference type="NCBI Taxonomy" id="416873"/>
    <lineage>
        <taxon>Bacteria</taxon>
        <taxon>Pseudomonadati</taxon>
        <taxon>Pseudomonadota</taxon>
        <taxon>Gammaproteobacteria</taxon>
        <taxon>Oceanospirillales</taxon>
        <taxon>Halomonadaceae</taxon>
        <taxon>Vreelandella</taxon>
    </lineage>
</organism>
<keyword evidence="3" id="KW-1185">Reference proteome</keyword>
<reference evidence="3" key="1">
    <citation type="submission" date="2016-10" db="EMBL/GenBank/DDBJ databases">
        <authorList>
            <person name="Varghese N."/>
            <person name="Submissions S."/>
        </authorList>
    </citation>
    <scope>NUCLEOTIDE SEQUENCE [LARGE SCALE GENOMIC DNA]</scope>
    <source>
        <strain evidence="3">CGMCC 1.6494</strain>
    </source>
</reference>
<proteinExistence type="predicted"/>
<evidence type="ECO:0000313" key="3">
    <source>
        <dbReference type="Proteomes" id="UP000199677"/>
    </source>
</evidence>
<evidence type="ECO:0000313" key="2">
    <source>
        <dbReference type="EMBL" id="SDO41843.1"/>
    </source>
</evidence>
<name>A0A1H0JE92_9GAMM</name>
<feature type="region of interest" description="Disordered" evidence="1">
    <location>
        <begin position="1"/>
        <end position="65"/>
    </location>
</feature>
<gene>
    <name evidence="2" type="ORF">SAMN04487951_12613</name>
</gene>
<dbReference type="AlphaFoldDB" id="A0A1H0JE92"/>
<dbReference type="Proteomes" id="UP000199677">
    <property type="component" value="Unassembled WGS sequence"/>
</dbReference>
<dbReference type="STRING" id="416873.SAMN04487951_12613"/>